<dbReference type="OrthoDB" id="874293at2"/>
<proteinExistence type="predicted"/>
<evidence type="ECO:0008006" key="9">
    <source>
        <dbReference type="Google" id="ProtNLM"/>
    </source>
</evidence>
<dbReference type="InterPro" id="IPR032675">
    <property type="entry name" value="LRR_dom_sf"/>
</dbReference>
<reference evidence="7 8" key="1">
    <citation type="submission" date="2019-04" db="EMBL/GenBank/DDBJ databases">
        <authorList>
            <person name="Feng G."/>
            <person name="Zhang J."/>
            <person name="Zhu H."/>
        </authorList>
    </citation>
    <scope>NUCLEOTIDE SEQUENCE [LARGE SCALE GENOMIC DNA]</scope>
    <source>
        <strain evidence="7 8">JCM 17223</strain>
    </source>
</reference>
<dbReference type="InterPro" id="IPR051648">
    <property type="entry name" value="CWI-Assembly_Regulator"/>
</dbReference>
<dbReference type="Proteomes" id="UP000297739">
    <property type="component" value="Unassembled WGS sequence"/>
</dbReference>
<feature type="chain" id="PRO_5021262399" description="T9SS type A sorting domain-containing protein" evidence="6">
    <location>
        <begin position="20"/>
        <end position="507"/>
    </location>
</feature>
<keyword evidence="8" id="KW-1185">Reference proteome</keyword>
<organism evidence="7 8">
    <name type="scientific">Hymenobacter elongatus</name>
    <dbReference type="NCBI Taxonomy" id="877208"/>
    <lineage>
        <taxon>Bacteria</taxon>
        <taxon>Pseudomonadati</taxon>
        <taxon>Bacteroidota</taxon>
        <taxon>Cytophagia</taxon>
        <taxon>Cytophagales</taxon>
        <taxon>Hymenobacteraceae</taxon>
        <taxon>Hymenobacter</taxon>
    </lineage>
</organism>
<evidence type="ECO:0000256" key="3">
    <source>
        <dbReference type="ARBA" id="ARBA00022525"/>
    </source>
</evidence>
<evidence type="ECO:0000256" key="2">
    <source>
        <dbReference type="ARBA" id="ARBA00022512"/>
    </source>
</evidence>
<dbReference type="PANTHER" id="PTHR31018">
    <property type="entry name" value="SPORULATION-SPECIFIC PROTEIN-RELATED"/>
    <property type="match status" value="1"/>
</dbReference>
<dbReference type="RefSeq" id="WP_135497446.1">
    <property type="nucleotide sequence ID" value="NZ_SRLD01000015.1"/>
</dbReference>
<keyword evidence="5" id="KW-0325">Glycoprotein</keyword>
<protein>
    <recommendedName>
        <fullName evidence="9">T9SS type A sorting domain-containing protein</fullName>
    </recommendedName>
</protein>
<comment type="caution">
    <text evidence="7">The sequence shown here is derived from an EMBL/GenBank/DDBJ whole genome shotgun (WGS) entry which is preliminary data.</text>
</comment>
<keyword evidence="4 6" id="KW-0732">Signal</keyword>
<dbReference type="GO" id="GO:0030313">
    <property type="term" value="C:cell envelope"/>
    <property type="evidence" value="ECO:0007669"/>
    <property type="project" value="UniProtKB-SubCell"/>
</dbReference>
<evidence type="ECO:0000256" key="6">
    <source>
        <dbReference type="SAM" id="SignalP"/>
    </source>
</evidence>
<dbReference type="SUPFAM" id="SSF52058">
    <property type="entry name" value="L domain-like"/>
    <property type="match status" value="1"/>
</dbReference>
<dbReference type="InterPro" id="IPR036941">
    <property type="entry name" value="Rcpt_L-dom_sf"/>
</dbReference>
<comment type="subcellular location">
    <subcellularLocation>
        <location evidence="1">Secreted</location>
        <location evidence="1">Cell wall</location>
    </subcellularLocation>
</comment>
<evidence type="ECO:0000256" key="4">
    <source>
        <dbReference type="ARBA" id="ARBA00022729"/>
    </source>
</evidence>
<dbReference type="AlphaFoldDB" id="A0A4Z0PN95"/>
<keyword evidence="3" id="KW-0964">Secreted</keyword>
<evidence type="ECO:0000313" key="7">
    <source>
        <dbReference type="EMBL" id="TGE16560.1"/>
    </source>
</evidence>
<evidence type="ECO:0000313" key="8">
    <source>
        <dbReference type="Proteomes" id="UP000297739"/>
    </source>
</evidence>
<evidence type="ECO:0000256" key="5">
    <source>
        <dbReference type="ARBA" id="ARBA00023180"/>
    </source>
</evidence>
<name>A0A4Z0PN95_9BACT</name>
<evidence type="ECO:0000256" key="1">
    <source>
        <dbReference type="ARBA" id="ARBA00004191"/>
    </source>
</evidence>
<dbReference type="EMBL" id="SRLD01000015">
    <property type="protein sequence ID" value="TGE16560.1"/>
    <property type="molecule type" value="Genomic_DNA"/>
</dbReference>
<sequence length="507" mass="52296">MKLRLLTVLLFALVRTAGAQCSNLNFTSQSQVNAFAATGCTTVTSLALRGISNTTPGDDPIVDLTPLAGITTVTGDVTLVLQDLVNIQGLNNIATIGGQLYIQGATSLTDLSLNVGPSNAFSGLTAIGGGLYISGNPSLVNISGFFRLRSAPNVSITGNAALATITGFNLLQDTGLLRIASLPALRSITGFGSLATPRASSTVQISDNALLEDILGLAALTAVDLLTINNNPSLQVLAGFNNLRNVGTLNISGNGVRSITGFAGVTLSNRADITNNPQLQAITGFAGASAPGLYISDNARLLDIAGFNAGTFATVGISANPALTALSGFRNTEFTGAVNVINNAQLDSVTGFAGPRAPTAISLSSNPRLRGFTRGFVFGSYTTLSSLTIFGNTMLSACAQPWVCAYLRRGGGAFIASNAPACTPATILQSCQVLAARAPSEPGQPYPNPVTDVLHLNTPGPYTVRDLLGRVLRKGQGAEVPMADLPTGVYLVETGQPAKRTIRIFRP</sequence>
<dbReference type="PANTHER" id="PTHR31018:SF3">
    <property type="entry name" value="RECEPTOR PROTEIN-TYROSINE KINASE"/>
    <property type="match status" value="1"/>
</dbReference>
<dbReference type="Gene3D" id="3.80.20.20">
    <property type="entry name" value="Receptor L-domain"/>
    <property type="match status" value="1"/>
</dbReference>
<accession>A0A4Z0PN95</accession>
<feature type="signal peptide" evidence="6">
    <location>
        <begin position="1"/>
        <end position="19"/>
    </location>
</feature>
<gene>
    <name evidence="7" type="ORF">E5J99_09255</name>
</gene>
<keyword evidence="2" id="KW-0134">Cell wall</keyword>
<dbReference type="Gene3D" id="3.80.10.10">
    <property type="entry name" value="Ribonuclease Inhibitor"/>
    <property type="match status" value="1"/>
</dbReference>